<sequence length="143" mass="16592">MEINYIEKIIENYISDKVNKSIKEKFIEAAVHFNISSSICTKNDLMRIDYRFKNIKDLNVYQIFKIYSVYSYILYRAVEVGSIRGEDRLEVSQSVLSISTLITGYATMKYDDADIILGFTDEAIKLGISKEFNDKIRTKLDLC</sequence>
<proteinExistence type="predicted"/>
<evidence type="ECO:0000313" key="2">
    <source>
        <dbReference type="Proteomes" id="UP000198597"/>
    </source>
</evidence>
<organism evidence="1 2">
    <name type="scientific">Clostridium gasigenes</name>
    <dbReference type="NCBI Taxonomy" id="94869"/>
    <lineage>
        <taxon>Bacteria</taxon>
        <taxon>Bacillati</taxon>
        <taxon>Bacillota</taxon>
        <taxon>Clostridia</taxon>
        <taxon>Eubacteriales</taxon>
        <taxon>Clostridiaceae</taxon>
        <taxon>Clostridium</taxon>
    </lineage>
</organism>
<reference evidence="1 2" key="1">
    <citation type="submission" date="2016-10" db="EMBL/GenBank/DDBJ databases">
        <authorList>
            <person name="de Groot N.N."/>
        </authorList>
    </citation>
    <scope>NUCLEOTIDE SEQUENCE [LARGE SCALE GENOMIC DNA]</scope>
    <source>
        <strain evidence="1 2">DSM 12272</strain>
    </source>
</reference>
<gene>
    <name evidence="1" type="ORF">SAMN04488529_101106</name>
</gene>
<dbReference type="RefSeq" id="WP_089964801.1">
    <property type="nucleotide sequence ID" value="NZ_FNJM01000001.1"/>
</dbReference>
<dbReference type="OrthoDB" id="1908362at2"/>
<protein>
    <submittedName>
        <fullName evidence="1">Uncharacterized protein</fullName>
    </submittedName>
</protein>
<dbReference type="EMBL" id="FNJM01000001">
    <property type="protein sequence ID" value="SDO68189.1"/>
    <property type="molecule type" value="Genomic_DNA"/>
</dbReference>
<name>A0A1H0LJ22_9CLOT</name>
<keyword evidence="2" id="KW-1185">Reference proteome</keyword>
<dbReference type="AlphaFoldDB" id="A0A1H0LJ22"/>
<evidence type="ECO:0000313" key="1">
    <source>
        <dbReference type="EMBL" id="SDO68189.1"/>
    </source>
</evidence>
<accession>A0A1H0LJ22</accession>
<dbReference type="Proteomes" id="UP000198597">
    <property type="component" value="Unassembled WGS sequence"/>
</dbReference>